<protein>
    <submittedName>
        <fullName evidence="3">IncG</fullName>
    </submittedName>
</protein>
<feature type="transmembrane region" description="Helical" evidence="1">
    <location>
        <begin position="113"/>
        <end position="136"/>
    </location>
</feature>
<sequence>MSIKSHRRGVSFSDQPTTHKTSLNELTINTDVQTLNERSPGYNLHITVLKRQYSTRRRDSLKQMPTPIFDKNAPRLKATPSSQGTVLSMAGLFIVGLMLMLSGLIVLCQHSETLFIITGCLFLGIGFTMLFVCALLQRKNIAKFIIEMDKDFYNIDLSERAIWSMFFEESKANDSNKT</sequence>
<keyword evidence="2" id="KW-1185">Reference proteome</keyword>
<keyword evidence="1" id="KW-0812">Transmembrane</keyword>
<name>A0A0N5A8Z4_9BILA</name>
<reference evidence="3" key="1">
    <citation type="submission" date="2017-02" db="UniProtKB">
        <authorList>
            <consortium name="WormBaseParasite"/>
        </authorList>
    </citation>
    <scope>IDENTIFICATION</scope>
</reference>
<dbReference type="AlphaFoldDB" id="A0A0N5A8Z4"/>
<proteinExistence type="predicted"/>
<keyword evidence="1" id="KW-1133">Transmembrane helix</keyword>
<dbReference type="Proteomes" id="UP000046393">
    <property type="component" value="Unplaced"/>
</dbReference>
<evidence type="ECO:0000256" key="1">
    <source>
        <dbReference type="SAM" id="Phobius"/>
    </source>
</evidence>
<keyword evidence="1" id="KW-0472">Membrane</keyword>
<evidence type="ECO:0000313" key="3">
    <source>
        <dbReference type="WBParaSite" id="SMUV_0000055801-mRNA-1"/>
    </source>
</evidence>
<dbReference type="STRING" id="451379.A0A0N5A8Z4"/>
<organism evidence="2 3">
    <name type="scientific">Syphacia muris</name>
    <dbReference type="NCBI Taxonomy" id="451379"/>
    <lineage>
        <taxon>Eukaryota</taxon>
        <taxon>Metazoa</taxon>
        <taxon>Ecdysozoa</taxon>
        <taxon>Nematoda</taxon>
        <taxon>Chromadorea</taxon>
        <taxon>Rhabditida</taxon>
        <taxon>Spirurina</taxon>
        <taxon>Oxyuridomorpha</taxon>
        <taxon>Oxyuroidea</taxon>
        <taxon>Oxyuridae</taxon>
        <taxon>Syphacia</taxon>
    </lineage>
</organism>
<feature type="transmembrane region" description="Helical" evidence="1">
    <location>
        <begin position="85"/>
        <end position="107"/>
    </location>
</feature>
<evidence type="ECO:0000313" key="2">
    <source>
        <dbReference type="Proteomes" id="UP000046393"/>
    </source>
</evidence>
<accession>A0A0N5A8Z4</accession>
<dbReference type="WBParaSite" id="SMUV_0000055801-mRNA-1">
    <property type="protein sequence ID" value="SMUV_0000055801-mRNA-1"/>
    <property type="gene ID" value="SMUV_0000055801"/>
</dbReference>